<proteinExistence type="predicted"/>
<gene>
    <name evidence="1" type="ORF">POSPLADRAFT_1058827</name>
</gene>
<evidence type="ECO:0000313" key="1">
    <source>
        <dbReference type="EMBL" id="OSX60652.1"/>
    </source>
</evidence>
<dbReference type="InterPro" id="IPR032675">
    <property type="entry name" value="LRR_dom_sf"/>
</dbReference>
<organism evidence="1 2">
    <name type="scientific">Postia placenta MAD-698-R-SB12</name>
    <dbReference type="NCBI Taxonomy" id="670580"/>
    <lineage>
        <taxon>Eukaryota</taxon>
        <taxon>Fungi</taxon>
        <taxon>Dikarya</taxon>
        <taxon>Basidiomycota</taxon>
        <taxon>Agaricomycotina</taxon>
        <taxon>Agaricomycetes</taxon>
        <taxon>Polyporales</taxon>
        <taxon>Adustoporiaceae</taxon>
        <taxon>Rhodonia</taxon>
    </lineage>
</organism>
<evidence type="ECO:0008006" key="3">
    <source>
        <dbReference type="Google" id="ProtNLM"/>
    </source>
</evidence>
<dbReference type="EMBL" id="KZ110600">
    <property type="protein sequence ID" value="OSX60652.1"/>
    <property type="molecule type" value="Genomic_DNA"/>
</dbReference>
<dbReference type="Proteomes" id="UP000194127">
    <property type="component" value="Unassembled WGS sequence"/>
</dbReference>
<keyword evidence="2" id="KW-1185">Reference proteome</keyword>
<protein>
    <recommendedName>
        <fullName evidence="3">F-box domain-containing protein</fullName>
    </recommendedName>
</protein>
<evidence type="ECO:0000313" key="2">
    <source>
        <dbReference type="Proteomes" id="UP000194127"/>
    </source>
</evidence>
<name>A0A1X6MWN4_9APHY</name>
<sequence length="490" mass="55046">MSGGLLGLNEDVLLEIIANLDAASAHNLSATARGIHPLAQRQALSAVTIDDIYGDLNYQKITGMCTYMLNDIPGRLHCVKSLKIRGGVSAERKAFETGRYREPFVTAGQKLAHFLENAIQLQSLTLSFFDGIITLEPRIASAIHILPNLRCLDITVTVMRPCVQEFLLSMRHELQKLRLVDHMRSGRVLPALMNMKVSDLELTLSEKLGPDHSSNPTNGYHHSFPDVRKLSLWLSDVGISMYTLWRAFPNLRALRIHDCVRFNTAETACWKSLDYVEGPVEFFEQWSPTCHVPHVSISRIAEPHRFFPYSSTTHALNTTLRLIKQTSPLALSFVIMADPGLADSFWMPLVECTPRLRSLEVKLHCLSDSGMRPGLIAACMKVIFAALGRMPTVVHLRLSVLNSKTRFEAAFCHMHEDDLVLQLLEQAPSIRCISLSFAYCLRYRPPVVKTAAWKVVGARTGRKLEHITESVEEDVRRRIIAPDFDPKSSL</sequence>
<dbReference type="SUPFAM" id="SSF52047">
    <property type="entry name" value="RNI-like"/>
    <property type="match status" value="1"/>
</dbReference>
<dbReference type="OrthoDB" id="2735181at2759"/>
<accession>A0A1X6MWN4</accession>
<dbReference type="AlphaFoldDB" id="A0A1X6MWN4"/>
<dbReference type="RefSeq" id="XP_024337446.1">
    <property type="nucleotide sequence ID" value="XM_024481085.1"/>
</dbReference>
<dbReference type="Gene3D" id="3.80.10.10">
    <property type="entry name" value="Ribonuclease Inhibitor"/>
    <property type="match status" value="1"/>
</dbReference>
<dbReference type="GeneID" id="36326035"/>
<reference evidence="1 2" key="1">
    <citation type="submission" date="2017-04" db="EMBL/GenBank/DDBJ databases">
        <title>Genome Sequence of the Model Brown-Rot Fungus Postia placenta SB12.</title>
        <authorList>
            <consortium name="DOE Joint Genome Institute"/>
            <person name="Gaskell J."/>
            <person name="Kersten P."/>
            <person name="Larrondo L.F."/>
            <person name="Canessa P."/>
            <person name="Martinez D."/>
            <person name="Hibbett D."/>
            <person name="Schmoll M."/>
            <person name="Kubicek C.P."/>
            <person name="Martinez A.T."/>
            <person name="Yadav J."/>
            <person name="Master E."/>
            <person name="Magnuson J.K."/>
            <person name="James T."/>
            <person name="Yaver D."/>
            <person name="Berka R."/>
            <person name="Labutti K."/>
            <person name="Lipzen A."/>
            <person name="Aerts A."/>
            <person name="Barry K."/>
            <person name="Henrissat B."/>
            <person name="Blanchette R."/>
            <person name="Grigoriev I."/>
            <person name="Cullen D."/>
        </authorList>
    </citation>
    <scope>NUCLEOTIDE SEQUENCE [LARGE SCALE GENOMIC DNA]</scope>
    <source>
        <strain evidence="1 2">MAD-698-R-SB12</strain>
    </source>
</reference>